<dbReference type="SUPFAM" id="SSF50891">
    <property type="entry name" value="Cyclophilin-like"/>
    <property type="match status" value="1"/>
</dbReference>
<feature type="domain" description="Carboxyltransferase" evidence="4">
    <location>
        <begin position="23"/>
        <end position="306"/>
    </location>
</feature>
<keyword evidence="2" id="KW-0378">Hydrolase</keyword>
<keyword evidence="3" id="KW-0067">ATP-binding</keyword>
<evidence type="ECO:0000256" key="1">
    <source>
        <dbReference type="ARBA" id="ARBA00022741"/>
    </source>
</evidence>
<dbReference type="GO" id="GO:0005524">
    <property type="term" value="F:ATP binding"/>
    <property type="evidence" value="ECO:0007669"/>
    <property type="project" value="UniProtKB-KW"/>
</dbReference>
<sequence>MLEIGRPGLLATLQDYGRFGYQAQGITQGGPIDERAFLWANRLLGNSFNAAQIEITLGGFSATFTRDTLFVVTGAEFPLTLNDQPLKVWRVAQARAGDQLQIGTGDQGLRCYLAVAGGFQATPHLGSVATVMRDALGGLTQDGRPLRSGDRLNAPLLHAHSLVSRRPSSKLHLTLPSRVTLDVIPAAQVSDFSATARELFTNQSYQVTARQDRMGVRIEGESALSDLPGQMISEPLPLGSVQIPTDGQPIVMLNDHQTLGGYPKIGVLSWQARSLLAQLPAGRRVQFRWLELSEAQRQLRQALRFFNVTR</sequence>
<dbReference type="EMBL" id="JPIN01000001">
    <property type="protein sequence ID" value="KFZ29979.1"/>
    <property type="molecule type" value="Genomic_DNA"/>
</dbReference>
<dbReference type="SMART" id="SM00797">
    <property type="entry name" value="AHS2"/>
    <property type="match status" value="1"/>
</dbReference>
<evidence type="ECO:0000259" key="4">
    <source>
        <dbReference type="SMART" id="SM00797"/>
    </source>
</evidence>
<proteinExistence type="predicted"/>
<dbReference type="PANTHER" id="PTHR43309">
    <property type="entry name" value="5-OXOPROLINASE SUBUNIT C"/>
    <property type="match status" value="1"/>
</dbReference>
<evidence type="ECO:0000313" key="6">
    <source>
        <dbReference type="Proteomes" id="UP000053718"/>
    </source>
</evidence>
<organism evidence="5 6">
    <name type="scientific">Pseudidiomarina atlantica</name>
    <dbReference type="NCBI Taxonomy" id="1517416"/>
    <lineage>
        <taxon>Bacteria</taxon>
        <taxon>Pseudomonadati</taxon>
        <taxon>Pseudomonadota</taxon>
        <taxon>Gammaproteobacteria</taxon>
        <taxon>Alteromonadales</taxon>
        <taxon>Idiomarinaceae</taxon>
        <taxon>Pseudidiomarina</taxon>
    </lineage>
</organism>
<dbReference type="AlphaFoldDB" id="A0A094IVW6"/>
<dbReference type="Gene3D" id="2.40.100.10">
    <property type="entry name" value="Cyclophilin-like"/>
    <property type="match status" value="1"/>
</dbReference>
<dbReference type="GO" id="GO:0016787">
    <property type="term" value="F:hydrolase activity"/>
    <property type="evidence" value="ECO:0007669"/>
    <property type="project" value="UniProtKB-KW"/>
</dbReference>
<dbReference type="InterPro" id="IPR003778">
    <property type="entry name" value="CT_A_B"/>
</dbReference>
<dbReference type="Proteomes" id="UP000053718">
    <property type="component" value="Unassembled WGS sequence"/>
</dbReference>
<gene>
    <name evidence="5" type="ORF">IDAT_02535</name>
</gene>
<accession>A0A094IVW6</accession>
<dbReference type="NCBIfam" id="TIGR00724">
    <property type="entry name" value="urea_amlyse_rel"/>
    <property type="match status" value="1"/>
</dbReference>
<dbReference type="InterPro" id="IPR052708">
    <property type="entry name" value="PxpC"/>
</dbReference>
<protein>
    <recommendedName>
        <fullName evidence="4">Carboxyltransferase domain-containing protein</fullName>
    </recommendedName>
</protein>
<dbReference type="Pfam" id="PF02626">
    <property type="entry name" value="CT_A_B"/>
    <property type="match status" value="1"/>
</dbReference>
<dbReference type="InterPro" id="IPR029000">
    <property type="entry name" value="Cyclophilin-like_dom_sf"/>
</dbReference>
<dbReference type="STRING" id="1517416.IDAT_02535"/>
<evidence type="ECO:0000256" key="2">
    <source>
        <dbReference type="ARBA" id="ARBA00022801"/>
    </source>
</evidence>
<dbReference type="eggNOG" id="COG1984">
    <property type="taxonomic scope" value="Bacteria"/>
</dbReference>
<comment type="caution">
    <text evidence="5">The sequence shown here is derived from an EMBL/GenBank/DDBJ whole genome shotgun (WGS) entry which is preliminary data.</text>
</comment>
<reference evidence="5 6" key="1">
    <citation type="submission" date="2014-06" db="EMBL/GenBank/DDBJ databases">
        <title>Draft genome sequence of Idiomarina sp. MCCC 1A10513.</title>
        <authorList>
            <person name="Du J."/>
            <person name="Lai Q."/>
            <person name="Shao Z."/>
        </authorList>
    </citation>
    <scope>NUCLEOTIDE SEQUENCE [LARGE SCALE GENOMIC DNA]</scope>
    <source>
        <strain evidence="5 6">MCCC 1A10513</strain>
    </source>
</reference>
<evidence type="ECO:0000256" key="3">
    <source>
        <dbReference type="ARBA" id="ARBA00022840"/>
    </source>
</evidence>
<keyword evidence="6" id="KW-1185">Reference proteome</keyword>
<name>A0A094IVW6_9GAMM</name>
<evidence type="ECO:0000313" key="5">
    <source>
        <dbReference type="EMBL" id="KFZ29979.1"/>
    </source>
</evidence>
<keyword evidence="1" id="KW-0547">Nucleotide-binding</keyword>
<dbReference type="PANTHER" id="PTHR43309:SF4">
    <property type="entry name" value="CARBOXYLTRANSFERASE DOMAIN-CONTAINING PROTEIN"/>
    <property type="match status" value="1"/>
</dbReference>